<keyword evidence="6" id="KW-1185">Reference proteome</keyword>
<protein>
    <recommendedName>
        <fullName evidence="2">protein-tyrosine-phosphatase</fullName>
        <ecNumber evidence="2">3.1.3.48</ecNumber>
    </recommendedName>
</protein>
<dbReference type="EC" id="3.1.3.48" evidence="2"/>
<dbReference type="InterPro" id="IPR016195">
    <property type="entry name" value="Pol/histidinol_Pase-like"/>
</dbReference>
<dbReference type="Proteomes" id="UP001162741">
    <property type="component" value="Chromosome"/>
</dbReference>
<sequence>MHSHLLAGLDDGVQTLDEAVALVRQLSDAGYTKIVTTPHIISGLYHNHADTILPALDKLRARLEQEGIKVELEAAAEYMLDDYFEGLLADGEPLLKISNKYLLTEFSFVSMPFNYREIFFNLKMAGYEPILAHPERFRYLHDDFDVYRELHETGIHLQVNLLSLKGHYGRSIQKVATQLLEEKLVTFVGTDIHHQRHVDVLSSPRDAAVSALLAASGLKNHLL</sequence>
<dbReference type="SUPFAM" id="SSF89550">
    <property type="entry name" value="PHP domain-like"/>
    <property type="match status" value="1"/>
</dbReference>
<organism evidence="5 6">
    <name type="scientific">Chitinophaga horti</name>
    <dbReference type="NCBI Taxonomy" id="2920382"/>
    <lineage>
        <taxon>Bacteria</taxon>
        <taxon>Pseudomonadati</taxon>
        <taxon>Bacteroidota</taxon>
        <taxon>Chitinophagia</taxon>
        <taxon>Chitinophagales</taxon>
        <taxon>Chitinophagaceae</taxon>
        <taxon>Chitinophaga</taxon>
    </lineage>
</organism>
<reference evidence="5" key="1">
    <citation type="submission" date="2022-10" db="EMBL/GenBank/DDBJ databases">
        <title>Chitinophaga sp. nov., isolated from soil.</title>
        <authorList>
            <person name="Jeon C.O."/>
        </authorList>
    </citation>
    <scope>NUCLEOTIDE SEQUENCE</scope>
    <source>
        <strain evidence="5">R8</strain>
    </source>
</reference>
<proteinExistence type="inferred from homology"/>
<gene>
    <name evidence="5" type="ORF">MKQ68_19885</name>
</gene>
<dbReference type="Pfam" id="PF19567">
    <property type="entry name" value="CpsB_CapC"/>
    <property type="match status" value="1"/>
</dbReference>
<comment type="similarity">
    <text evidence="1">Belongs to the metallo-dependent hydrolases superfamily. CpsB/CapC family.</text>
</comment>
<dbReference type="PANTHER" id="PTHR39181">
    <property type="entry name" value="TYROSINE-PROTEIN PHOSPHATASE YWQE"/>
    <property type="match status" value="1"/>
</dbReference>
<evidence type="ECO:0000313" key="6">
    <source>
        <dbReference type="Proteomes" id="UP001162741"/>
    </source>
</evidence>
<evidence type="ECO:0000256" key="4">
    <source>
        <dbReference type="ARBA" id="ARBA00051722"/>
    </source>
</evidence>
<dbReference type="PIRSF" id="PIRSF016557">
    <property type="entry name" value="Caps_synth_CpsB"/>
    <property type="match status" value="1"/>
</dbReference>
<keyword evidence="3" id="KW-0378">Hydrolase</keyword>
<evidence type="ECO:0000256" key="1">
    <source>
        <dbReference type="ARBA" id="ARBA00005750"/>
    </source>
</evidence>
<dbReference type="PANTHER" id="PTHR39181:SF1">
    <property type="entry name" value="TYROSINE-PROTEIN PHOSPHATASE YWQE"/>
    <property type="match status" value="1"/>
</dbReference>
<dbReference type="InterPro" id="IPR016667">
    <property type="entry name" value="Caps_polysacc_synth_CpsB/CapC"/>
</dbReference>
<evidence type="ECO:0000256" key="2">
    <source>
        <dbReference type="ARBA" id="ARBA00013064"/>
    </source>
</evidence>
<accession>A0ABY6IY93</accession>
<dbReference type="Gene3D" id="3.20.20.140">
    <property type="entry name" value="Metal-dependent hydrolases"/>
    <property type="match status" value="1"/>
</dbReference>
<dbReference type="EMBL" id="CP107006">
    <property type="protein sequence ID" value="UYQ92348.1"/>
    <property type="molecule type" value="Genomic_DNA"/>
</dbReference>
<name>A0ABY6IY93_9BACT</name>
<evidence type="ECO:0000313" key="5">
    <source>
        <dbReference type="EMBL" id="UYQ92348.1"/>
    </source>
</evidence>
<dbReference type="RefSeq" id="WP_244842581.1">
    <property type="nucleotide sequence ID" value="NZ_CP107006.1"/>
</dbReference>
<comment type="catalytic activity">
    <reaction evidence="4">
        <text>O-phospho-L-tyrosyl-[protein] + H2O = L-tyrosyl-[protein] + phosphate</text>
        <dbReference type="Rhea" id="RHEA:10684"/>
        <dbReference type="Rhea" id="RHEA-COMP:10136"/>
        <dbReference type="Rhea" id="RHEA-COMP:20101"/>
        <dbReference type="ChEBI" id="CHEBI:15377"/>
        <dbReference type="ChEBI" id="CHEBI:43474"/>
        <dbReference type="ChEBI" id="CHEBI:46858"/>
        <dbReference type="ChEBI" id="CHEBI:61978"/>
        <dbReference type="EC" id="3.1.3.48"/>
    </reaction>
</comment>
<evidence type="ECO:0000256" key="3">
    <source>
        <dbReference type="ARBA" id="ARBA00022801"/>
    </source>
</evidence>